<dbReference type="Proteomes" id="UP001497680">
    <property type="component" value="Unassembled WGS sequence"/>
</dbReference>
<evidence type="ECO:0000313" key="1">
    <source>
        <dbReference type="EMBL" id="KAI6084058.1"/>
    </source>
</evidence>
<comment type="caution">
    <text evidence="1">The sequence shown here is derived from an EMBL/GenBank/DDBJ whole genome shotgun (WGS) entry which is preliminary data.</text>
</comment>
<organism evidence="1 2">
    <name type="scientific">Hypoxylon rubiginosum</name>
    <dbReference type="NCBI Taxonomy" id="110542"/>
    <lineage>
        <taxon>Eukaryota</taxon>
        <taxon>Fungi</taxon>
        <taxon>Dikarya</taxon>
        <taxon>Ascomycota</taxon>
        <taxon>Pezizomycotina</taxon>
        <taxon>Sordariomycetes</taxon>
        <taxon>Xylariomycetidae</taxon>
        <taxon>Xylariales</taxon>
        <taxon>Hypoxylaceae</taxon>
        <taxon>Hypoxylon</taxon>
    </lineage>
</organism>
<keyword evidence="2" id="KW-1185">Reference proteome</keyword>
<gene>
    <name evidence="1" type="ORF">F4821DRAFT_243693</name>
</gene>
<name>A0ACC0CU78_9PEZI</name>
<dbReference type="EMBL" id="MU394343">
    <property type="protein sequence ID" value="KAI6084058.1"/>
    <property type="molecule type" value="Genomic_DNA"/>
</dbReference>
<evidence type="ECO:0000313" key="2">
    <source>
        <dbReference type="Proteomes" id="UP001497680"/>
    </source>
</evidence>
<accession>A0ACC0CU78</accession>
<reference evidence="1 2" key="1">
    <citation type="journal article" date="2022" name="New Phytol.">
        <title>Ecological generalism drives hyperdiversity of secondary metabolite gene clusters in xylarialean endophytes.</title>
        <authorList>
            <person name="Franco M.E.E."/>
            <person name="Wisecaver J.H."/>
            <person name="Arnold A.E."/>
            <person name="Ju Y.M."/>
            <person name="Slot J.C."/>
            <person name="Ahrendt S."/>
            <person name="Moore L.P."/>
            <person name="Eastman K.E."/>
            <person name="Scott K."/>
            <person name="Konkel Z."/>
            <person name="Mondo S.J."/>
            <person name="Kuo A."/>
            <person name="Hayes R.D."/>
            <person name="Haridas S."/>
            <person name="Andreopoulos B."/>
            <person name="Riley R."/>
            <person name="LaButti K."/>
            <person name="Pangilinan J."/>
            <person name="Lipzen A."/>
            <person name="Amirebrahimi M."/>
            <person name="Yan J."/>
            <person name="Adam C."/>
            <person name="Keymanesh K."/>
            <person name="Ng V."/>
            <person name="Louie K."/>
            <person name="Northen T."/>
            <person name="Drula E."/>
            <person name="Henrissat B."/>
            <person name="Hsieh H.M."/>
            <person name="Youens-Clark K."/>
            <person name="Lutzoni F."/>
            <person name="Miadlikowska J."/>
            <person name="Eastwood D.C."/>
            <person name="Hamelin R.C."/>
            <person name="Grigoriev I.V."/>
            <person name="U'Ren J.M."/>
        </authorList>
    </citation>
    <scope>NUCLEOTIDE SEQUENCE [LARGE SCALE GENOMIC DNA]</scope>
    <source>
        <strain evidence="1 2">ER1909</strain>
    </source>
</reference>
<protein>
    <submittedName>
        <fullName evidence="1">Alcohol dehydrogenase GroES domain-containing protein</fullName>
    </submittedName>
</protein>
<proteinExistence type="predicted"/>
<sequence>MSSNAAQLPSTYKGLLFASASVPPTITPIPTPKLEHGTVIIRPIYSWIFNYAADIYTNGNPRNYPIQFPVVGGLNGIGRVAAVPPDAGSLKVGDLVVIDPFLKQRDGVHTVNAMALGMAEADHGTWGELIRIPLENALRVDEAALQKRNISLKDLAFFSQLVPPYGGLRDVALTAGETVLIAPATGNFGGAAVHVALAMGARVIAMGRNEAILAELKVLAPGRVDTIVLSGSVEADVANIARYGPVDVFQDWSPPMATNKAHIRAGILSVRPGGRVSFMGNVKDFEIPYGALVYGGLSVKGTLMYTRDQALDLIKLIETGTIKLGPEAGLATNGVFKLDEWEVAFELAAKEAGAGRAVYFAPNQDLI</sequence>